<dbReference type="EMBL" id="MU853883">
    <property type="protein sequence ID" value="KAK3936452.1"/>
    <property type="molecule type" value="Genomic_DNA"/>
</dbReference>
<dbReference type="AlphaFoldDB" id="A0AAN6S0A8"/>
<gene>
    <name evidence="1" type="ORF">QBC46DRAFT_321470</name>
</gene>
<evidence type="ECO:0000313" key="2">
    <source>
        <dbReference type="Proteomes" id="UP001303473"/>
    </source>
</evidence>
<proteinExistence type="predicted"/>
<accession>A0AAN6S0A8</accession>
<dbReference type="PANTHER" id="PTHR37490:SF3">
    <property type="entry name" value="DUF3431 DOMAIN CONTAINING PROTEIN"/>
    <property type="match status" value="1"/>
</dbReference>
<evidence type="ECO:0000313" key="1">
    <source>
        <dbReference type="EMBL" id="KAK3936452.1"/>
    </source>
</evidence>
<organism evidence="1 2">
    <name type="scientific">Diplogelasinospora grovesii</name>
    <dbReference type="NCBI Taxonomy" id="303347"/>
    <lineage>
        <taxon>Eukaryota</taxon>
        <taxon>Fungi</taxon>
        <taxon>Dikarya</taxon>
        <taxon>Ascomycota</taxon>
        <taxon>Pezizomycotina</taxon>
        <taxon>Sordariomycetes</taxon>
        <taxon>Sordariomycetidae</taxon>
        <taxon>Sordariales</taxon>
        <taxon>Diplogelasinosporaceae</taxon>
        <taxon>Diplogelasinospora</taxon>
    </lineage>
</organism>
<reference evidence="2" key="1">
    <citation type="journal article" date="2023" name="Mol. Phylogenet. Evol.">
        <title>Genome-scale phylogeny and comparative genomics of the fungal order Sordariales.</title>
        <authorList>
            <person name="Hensen N."/>
            <person name="Bonometti L."/>
            <person name="Westerberg I."/>
            <person name="Brannstrom I.O."/>
            <person name="Guillou S."/>
            <person name="Cros-Aarteil S."/>
            <person name="Calhoun S."/>
            <person name="Haridas S."/>
            <person name="Kuo A."/>
            <person name="Mondo S."/>
            <person name="Pangilinan J."/>
            <person name="Riley R."/>
            <person name="LaButti K."/>
            <person name="Andreopoulos B."/>
            <person name="Lipzen A."/>
            <person name="Chen C."/>
            <person name="Yan M."/>
            <person name="Daum C."/>
            <person name="Ng V."/>
            <person name="Clum A."/>
            <person name="Steindorff A."/>
            <person name="Ohm R.A."/>
            <person name="Martin F."/>
            <person name="Silar P."/>
            <person name="Natvig D.O."/>
            <person name="Lalanne C."/>
            <person name="Gautier V."/>
            <person name="Ament-Velasquez S.L."/>
            <person name="Kruys A."/>
            <person name="Hutchinson M.I."/>
            <person name="Powell A.J."/>
            <person name="Barry K."/>
            <person name="Miller A.N."/>
            <person name="Grigoriev I.V."/>
            <person name="Debuchy R."/>
            <person name="Gladieux P."/>
            <person name="Hiltunen Thoren M."/>
            <person name="Johannesson H."/>
        </authorList>
    </citation>
    <scope>NUCLEOTIDE SEQUENCE [LARGE SCALE GENOMIC DNA]</scope>
    <source>
        <strain evidence="2">CBS 340.73</strain>
    </source>
</reference>
<sequence length="327" mass="37002">MLDNTMIYRAHRLKIAIAIVIILACARTLLSLPSTIRRSFSAPPPPQQPPVRRIPDVEIAAAKMKGEDTSWFERYLSQWRANTYVVNDPTAELTVPANKGREAMVYLTYIIDRYHSLPDIVLFLHAERFQWHNDNPDYDGLWSLQNLNLSHIRTSGYVNLRCVWVLGCPGEIKPVEDEAATPTDGSSEIHTKHVFKRALQELLPGMDVPTVVGVPCCAQFAVTREAILQRPREDYVRYRKWLLETPLGDNLSGRVLEYAWHIVFGTPAVHCPAAGDCYCKLYGLCGLDCQENECQGRYVLPRAASLPEGWPKIGWNGAERDFKGPLE</sequence>
<protein>
    <submittedName>
        <fullName evidence="1">Uncharacterized protein</fullName>
    </submittedName>
</protein>
<dbReference type="PANTHER" id="PTHR37490">
    <property type="entry name" value="EXPRESSED PROTEIN"/>
    <property type="match status" value="1"/>
</dbReference>
<dbReference type="InterPro" id="IPR021838">
    <property type="entry name" value="DUF3431"/>
</dbReference>
<keyword evidence="2" id="KW-1185">Reference proteome</keyword>
<dbReference type="Proteomes" id="UP001303473">
    <property type="component" value="Unassembled WGS sequence"/>
</dbReference>
<dbReference type="Pfam" id="PF11913">
    <property type="entry name" value="DUF3431"/>
    <property type="match status" value="1"/>
</dbReference>
<comment type="caution">
    <text evidence="1">The sequence shown here is derived from an EMBL/GenBank/DDBJ whole genome shotgun (WGS) entry which is preliminary data.</text>
</comment>
<name>A0AAN6S0A8_9PEZI</name>